<feature type="compositionally biased region" description="Polar residues" evidence="1">
    <location>
        <begin position="1"/>
        <end position="10"/>
    </location>
</feature>
<proteinExistence type="predicted"/>
<dbReference type="AlphaFoldDB" id="A0A150RRH7"/>
<protein>
    <submittedName>
        <fullName evidence="2">Uncharacterized protein</fullName>
    </submittedName>
</protein>
<evidence type="ECO:0000313" key="2">
    <source>
        <dbReference type="EMBL" id="KYF82700.1"/>
    </source>
</evidence>
<organism evidence="2 3">
    <name type="scientific">Sorangium cellulosum</name>
    <name type="common">Polyangium cellulosum</name>
    <dbReference type="NCBI Taxonomy" id="56"/>
    <lineage>
        <taxon>Bacteria</taxon>
        <taxon>Pseudomonadati</taxon>
        <taxon>Myxococcota</taxon>
        <taxon>Polyangia</taxon>
        <taxon>Polyangiales</taxon>
        <taxon>Polyangiaceae</taxon>
        <taxon>Sorangium</taxon>
    </lineage>
</organism>
<feature type="compositionally biased region" description="Low complexity" evidence="1">
    <location>
        <begin position="47"/>
        <end position="69"/>
    </location>
</feature>
<dbReference type="Proteomes" id="UP000075515">
    <property type="component" value="Unassembled WGS sequence"/>
</dbReference>
<evidence type="ECO:0000313" key="3">
    <source>
        <dbReference type="Proteomes" id="UP000075515"/>
    </source>
</evidence>
<evidence type="ECO:0000256" key="1">
    <source>
        <dbReference type="SAM" id="MobiDB-lite"/>
    </source>
</evidence>
<comment type="caution">
    <text evidence="2">The sequence shown here is derived from an EMBL/GenBank/DDBJ whole genome shotgun (WGS) entry which is preliminary data.</text>
</comment>
<name>A0A150RRH7_SORCE</name>
<accession>A0A150RRH7</accession>
<feature type="region of interest" description="Disordered" evidence="1">
    <location>
        <begin position="1"/>
        <end position="79"/>
    </location>
</feature>
<reference evidence="2 3" key="1">
    <citation type="submission" date="2014-02" db="EMBL/GenBank/DDBJ databases">
        <title>The small core and large imbalanced accessory genome model reveals a collaborative survival strategy of Sorangium cellulosum strains in nature.</title>
        <authorList>
            <person name="Han K."/>
            <person name="Peng R."/>
            <person name="Blom J."/>
            <person name="Li Y.-Z."/>
        </authorList>
    </citation>
    <scope>NUCLEOTIDE SEQUENCE [LARGE SCALE GENOMIC DNA]</scope>
    <source>
        <strain evidence="2 3">So0149</strain>
    </source>
</reference>
<dbReference type="EMBL" id="JEMC01003235">
    <property type="protein sequence ID" value="KYF82700.1"/>
    <property type="molecule type" value="Genomic_DNA"/>
</dbReference>
<gene>
    <name evidence="2" type="ORF">BE18_11945</name>
</gene>
<sequence>MSRPSTTASSPARADRSITGTMLVLGSARSSRRRETPSSPGMITSLTTRSGGRASAASRAARPSETASTFHLGERRWTR</sequence>